<organism evidence="2 3">
    <name type="scientific">Ditylenchus dipsaci</name>
    <dbReference type="NCBI Taxonomy" id="166011"/>
    <lineage>
        <taxon>Eukaryota</taxon>
        <taxon>Metazoa</taxon>
        <taxon>Ecdysozoa</taxon>
        <taxon>Nematoda</taxon>
        <taxon>Chromadorea</taxon>
        <taxon>Rhabditida</taxon>
        <taxon>Tylenchina</taxon>
        <taxon>Tylenchomorpha</taxon>
        <taxon>Sphaerularioidea</taxon>
        <taxon>Anguinidae</taxon>
        <taxon>Anguininae</taxon>
        <taxon>Ditylenchus</taxon>
    </lineage>
</organism>
<dbReference type="WBParaSite" id="jg501">
    <property type="protein sequence ID" value="jg501"/>
    <property type="gene ID" value="jg501"/>
</dbReference>
<keyword evidence="2" id="KW-1185">Reference proteome</keyword>
<feature type="signal peptide" evidence="1">
    <location>
        <begin position="1"/>
        <end position="22"/>
    </location>
</feature>
<name>A0A915EBU4_9BILA</name>
<evidence type="ECO:0000256" key="1">
    <source>
        <dbReference type="SAM" id="SignalP"/>
    </source>
</evidence>
<proteinExistence type="predicted"/>
<accession>A0A915EBU4</accession>
<feature type="chain" id="PRO_5037112007" evidence="1">
    <location>
        <begin position="23"/>
        <end position="133"/>
    </location>
</feature>
<reference evidence="3" key="1">
    <citation type="submission" date="2022-11" db="UniProtKB">
        <authorList>
            <consortium name="WormBaseParasite"/>
        </authorList>
    </citation>
    <scope>IDENTIFICATION</scope>
</reference>
<protein>
    <submittedName>
        <fullName evidence="3">Uncharacterized protein</fullName>
    </submittedName>
</protein>
<sequence>MLYMRAALAVIFLVNSCFKCSTISNDLSTSQRENYGKWIFLNSLKRMPKTTRPRSKLGQLEEFGSMNEVMQEDNDDEEDDQEAAVHMTKVKEVLEIPRRGSSPNVVFDAELNVYHPAYVSSVCLFGFYVYLRL</sequence>
<evidence type="ECO:0000313" key="2">
    <source>
        <dbReference type="Proteomes" id="UP000887574"/>
    </source>
</evidence>
<dbReference type="AlphaFoldDB" id="A0A915EBU4"/>
<keyword evidence="1" id="KW-0732">Signal</keyword>
<evidence type="ECO:0000313" key="3">
    <source>
        <dbReference type="WBParaSite" id="jg501"/>
    </source>
</evidence>
<dbReference type="Proteomes" id="UP000887574">
    <property type="component" value="Unplaced"/>
</dbReference>